<dbReference type="EMBL" id="CP038013">
    <property type="protein sequence ID" value="QBQ07819.1"/>
    <property type="molecule type" value="Genomic_DNA"/>
</dbReference>
<sequence>MNLTKIEHDFKKNYDLLEKSFENVKESKYAKFIKKFCEFREYILKNDKCFFNCVKSEFDSSKRTIIYFENALKYFLERISNKDLNYKKSLESIDIFDPLIILIEKLYSILNYCYVEYSISILNDNVSLLIKQSSKILINKYFYNAFYNIITKETSETKYLEFIYENDELFFLKRKTIIDKYFNKSHINFILKELRNIIVHKAIIYDDFYNSFEKTNLNNQLLYNIITELITYCLMAFDDIKQKLENK</sequence>
<dbReference type="Proteomes" id="UP000294309">
    <property type="component" value="Chromosome"/>
</dbReference>
<dbReference type="AlphaFoldDB" id="A0A4V1AQA5"/>
<proteinExistence type="predicted"/>
<name>A0A4V1AQA5_9MOLU</name>
<protein>
    <submittedName>
        <fullName evidence="1">Uncharacterized protein</fullName>
    </submittedName>
</protein>
<accession>A0A4V1AQA5</accession>
<organism evidence="1 2">
    <name type="scientific">Spiroplasma gladiatoris</name>
    <dbReference type="NCBI Taxonomy" id="2143"/>
    <lineage>
        <taxon>Bacteria</taxon>
        <taxon>Bacillati</taxon>
        <taxon>Mycoplasmatota</taxon>
        <taxon>Mollicutes</taxon>
        <taxon>Entomoplasmatales</taxon>
        <taxon>Spiroplasmataceae</taxon>
        <taxon>Spiroplasma</taxon>
    </lineage>
</organism>
<evidence type="ECO:0000313" key="1">
    <source>
        <dbReference type="EMBL" id="QBQ07819.1"/>
    </source>
</evidence>
<dbReference type="KEGG" id="sgq:SGLAD_v1c06200"/>
<dbReference type="RefSeq" id="WP_134297603.1">
    <property type="nucleotide sequence ID" value="NZ_CP038013.1"/>
</dbReference>
<gene>
    <name evidence="1" type="ORF">SGLAD_v1c06200</name>
</gene>
<evidence type="ECO:0000313" key="2">
    <source>
        <dbReference type="Proteomes" id="UP000294309"/>
    </source>
</evidence>
<keyword evidence="2" id="KW-1185">Reference proteome</keyword>
<reference evidence="1 2" key="1">
    <citation type="submission" date="2019-03" db="EMBL/GenBank/DDBJ databases">
        <title>Complete genome sequence of Spiroplasma gladiatoris TG-1 (DSM 22552).</title>
        <authorList>
            <person name="Lin Y.-C."/>
            <person name="Chou L."/>
            <person name="Kuo C.-H."/>
        </authorList>
    </citation>
    <scope>NUCLEOTIDE SEQUENCE [LARGE SCALE GENOMIC DNA]</scope>
    <source>
        <strain evidence="1 2">TG-1</strain>
    </source>
</reference>